<organism evidence="7">
    <name type="scientific">Hyperionvirus sp</name>
    <dbReference type="NCBI Taxonomy" id="2487770"/>
    <lineage>
        <taxon>Viruses</taxon>
        <taxon>Varidnaviria</taxon>
        <taxon>Bamfordvirae</taxon>
        <taxon>Nucleocytoviricota</taxon>
        <taxon>Megaviricetes</taxon>
        <taxon>Imitervirales</taxon>
        <taxon>Mimiviridae</taxon>
        <taxon>Klosneuvirinae</taxon>
    </lineage>
</organism>
<dbReference type="SMART" id="SM00702">
    <property type="entry name" value="P4Hc"/>
    <property type="match status" value="1"/>
</dbReference>
<name>A0A3G5A6G8_9VIRU</name>
<dbReference type="InterPro" id="IPR045054">
    <property type="entry name" value="P4HA-like"/>
</dbReference>
<dbReference type="InterPro" id="IPR006620">
    <property type="entry name" value="Pro_4_hyd_alph"/>
</dbReference>
<evidence type="ECO:0000256" key="2">
    <source>
        <dbReference type="ARBA" id="ARBA00022723"/>
    </source>
</evidence>
<evidence type="ECO:0000313" key="7">
    <source>
        <dbReference type="EMBL" id="AYV82860.1"/>
    </source>
</evidence>
<dbReference type="PANTHER" id="PTHR10869">
    <property type="entry name" value="PROLYL 4-HYDROXYLASE ALPHA SUBUNIT"/>
    <property type="match status" value="1"/>
</dbReference>
<comment type="cofactor">
    <cofactor evidence="1">
        <name>L-ascorbate</name>
        <dbReference type="ChEBI" id="CHEBI:38290"/>
    </cofactor>
</comment>
<sequence>MENLKTFDDLRIFNNLDIFRLKRFLSKNECDDIMKMYEDIHNINEKKWGRVQKFKPYEPIREILTVYIKERLLDKYNLVYKDMVPDNERGIMDSLTFSIHPKGHHAGMHVDTWLGPSTILKFIVYLNNVKGGGTIFVPPGCPPGKENLLVEPEIGDMVIFDIGLRHSGAPILDGVKYLLGFRLHWKSKEPKQESDPLNKSNTTT</sequence>
<dbReference type="Pfam" id="PF13640">
    <property type="entry name" value="2OG-FeII_Oxy_3"/>
    <property type="match status" value="1"/>
</dbReference>
<keyword evidence="5" id="KW-0408">Iron</keyword>
<dbReference type="GO" id="GO:0005506">
    <property type="term" value="F:iron ion binding"/>
    <property type="evidence" value="ECO:0007669"/>
    <property type="project" value="InterPro"/>
</dbReference>
<keyword evidence="2" id="KW-0479">Metal-binding</keyword>
<evidence type="ECO:0000256" key="5">
    <source>
        <dbReference type="ARBA" id="ARBA00023004"/>
    </source>
</evidence>
<proteinExistence type="predicted"/>
<keyword evidence="4" id="KW-0560">Oxidoreductase</keyword>
<keyword evidence="3" id="KW-0223">Dioxygenase</keyword>
<dbReference type="EMBL" id="MK072385">
    <property type="protein sequence ID" value="AYV82860.1"/>
    <property type="molecule type" value="Genomic_DNA"/>
</dbReference>
<evidence type="ECO:0000256" key="3">
    <source>
        <dbReference type="ARBA" id="ARBA00022964"/>
    </source>
</evidence>
<accession>A0A3G5A6G8</accession>
<reference evidence="7" key="1">
    <citation type="submission" date="2018-10" db="EMBL/GenBank/DDBJ databases">
        <title>Hidden diversity of soil giant viruses.</title>
        <authorList>
            <person name="Schulz F."/>
            <person name="Alteio L."/>
            <person name="Goudeau D."/>
            <person name="Ryan E.M."/>
            <person name="Malmstrom R.R."/>
            <person name="Blanchard J."/>
            <person name="Woyke T."/>
        </authorList>
    </citation>
    <scope>NUCLEOTIDE SEQUENCE</scope>
    <source>
        <strain evidence="7">HYV1</strain>
    </source>
</reference>
<gene>
    <name evidence="7" type="ORF">Hyperionvirus3_6</name>
</gene>
<evidence type="ECO:0000256" key="1">
    <source>
        <dbReference type="ARBA" id="ARBA00001961"/>
    </source>
</evidence>
<dbReference type="GO" id="GO:0031418">
    <property type="term" value="F:L-ascorbic acid binding"/>
    <property type="evidence" value="ECO:0007669"/>
    <property type="project" value="InterPro"/>
</dbReference>
<dbReference type="Gene3D" id="2.60.120.620">
    <property type="entry name" value="q2cbj1_9rhob like domain"/>
    <property type="match status" value="1"/>
</dbReference>
<dbReference type="PANTHER" id="PTHR10869:SF246">
    <property type="entry name" value="TRANSMEMBRANE PROLYL 4-HYDROXYLASE"/>
    <property type="match status" value="1"/>
</dbReference>
<dbReference type="GO" id="GO:0004656">
    <property type="term" value="F:procollagen-proline 4-dioxygenase activity"/>
    <property type="evidence" value="ECO:0007669"/>
    <property type="project" value="TreeGrafter"/>
</dbReference>
<protein>
    <recommendedName>
        <fullName evidence="6">Prolyl 4-hydroxylase alpha subunit domain-containing protein</fullName>
    </recommendedName>
</protein>
<dbReference type="InterPro" id="IPR044862">
    <property type="entry name" value="Pro_4_hyd_alph_FE2OG_OXY"/>
</dbReference>
<evidence type="ECO:0000259" key="6">
    <source>
        <dbReference type="SMART" id="SM00702"/>
    </source>
</evidence>
<evidence type="ECO:0000256" key="4">
    <source>
        <dbReference type="ARBA" id="ARBA00023002"/>
    </source>
</evidence>
<dbReference type="SUPFAM" id="SSF51197">
    <property type="entry name" value="Clavaminate synthase-like"/>
    <property type="match status" value="1"/>
</dbReference>
<feature type="domain" description="Prolyl 4-hydroxylase alpha subunit" evidence="6">
    <location>
        <begin position="16"/>
        <end position="184"/>
    </location>
</feature>